<dbReference type="HOGENOM" id="CLU_008005_0_0_1"/>
<dbReference type="OrthoDB" id="3438840at2759"/>
<name>A0A0A1TGM7_9HYPO</name>
<feature type="region of interest" description="Disordered" evidence="2">
    <location>
        <begin position="566"/>
        <end position="640"/>
    </location>
</feature>
<evidence type="ECO:0000256" key="2">
    <source>
        <dbReference type="SAM" id="MobiDB-lite"/>
    </source>
</evidence>
<reference evidence="3 4" key="1">
    <citation type="journal article" date="2015" name="Genome Announc.">
        <title>Draft Genome Sequence and Gene Annotation of the Entomopathogenic Fungus Verticillium hemipterigenum.</title>
        <authorList>
            <person name="Horn F."/>
            <person name="Habel A."/>
            <person name="Scharf D.H."/>
            <person name="Dworschak J."/>
            <person name="Brakhage A.A."/>
            <person name="Guthke R."/>
            <person name="Hertweck C."/>
            <person name="Linde J."/>
        </authorList>
    </citation>
    <scope>NUCLEOTIDE SEQUENCE [LARGE SCALE GENOMIC DNA]</scope>
</reference>
<feature type="compositionally biased region" description="Polar residues" evidence="2">
    <location>
        <begin position="275"/>
        <end position="292"/>
    </location>
</feature>
<feature type="region of interest" description="Disordered" evidence="2">
    <location>
        <begin position="343"/>
        <end position="371"/>
    </location>
</feature>
<feature type="compositionally biased region" description="Polar residues" evidence="2">
    <location>
        <begin position="250"/>
        <end position="265"/>
    </location>
</feature>
<feature type="compositionally biased region" description="Polar residues" evidence="2">
    <location>
        <begin position="466"/>
        <end position="481"/>
    </location>
</feature>
<accession>A0A0A1TGM7</accession>
<feature type="compositionally biased region" description="Basic and acidic residues" evidence="2">
    <location>
        <begin position="736"/>
        <end position="750"/>
    </location>
</feature>
<feature type="region of interest" description="Disordered" evidence="2">
    <location>
        <begin position="404"/>
        <end position="545"/>
    </location>
</feature>
<dbReference type="EMBL" id="CDHN01000006">
    <property type="protein sequence ID" value="CEJ94009.1"/>
    <property type="molecule type" value="Genomic_DNA"/>
</dbReference>
<feature type="coiled-coil region" evidence="1">
    <location>
        <begin position="221"/>
        <end position="248"/>
    </location>
</feature>
<evidence type="ECO:0000313" key="4">
    <source>
        <dbReference type="Proteomes" id="UP000039046"/>
    </source>
</evidence>
<keyword evidence="1" id="KW-0175">Coiled coil</keyword>
<feature type="compositionally biased region" description="Polar residues" evidence="2">
    <location>
        <begin position="694"/>
        <end position="707"/>
    </location>
</feature>
<feature type="compositionally biased region" description="Low complexity" evidence="2">
    <location>
        <begin position="655"/>
        <end position="664"/>
    </location>
</feature>
<sequence>MAAETVSASRRHGRTDSTGTTVPYRPQPSSPTLTNPDMILPDYDEPDLGGSHTLSPVMAWNGSAEDFHISDVLQSGGIELNTPIIYGNGTMLSDIGEVTEVESNVGGPIGRMASQRSIGSRLSDGTLGTSPPLGTTPTFIRRQEKTVRPVSTEPLGVDKHHAFPDFDDTVSIDDTNFQGDDEESVAGSFMDDPSASNLSLNIIPQSADQITENRYSTTFISRRAEKILANAKRRLTTMEDNLTRARTLSYSSVSEEALQSPQNGRPSAVRPPTSGLKSPSHSRNVSQDSINGTPRAISMPQRSASALGAAGGYRQLPTSRSDNLIVVNATDHLQNGLSQHALDTPLEPLSEDDATSTTSSVRHSYGSLAPVDPSTIVRSASVAQVRDLQDQMKGLKGKIHSLREQAAADSMKRRSLQSLRTPSPFTHARWDPEFTEPKPSPAPTPEPIGPTLGSPFRPEFEPMDRPQSQQSTSDIDASPPSNGKEPSVYRHSPVQNLHQAYIEDGQPGNEGARQARRRSIDDASVSESGESIYEEALSTPVSHEDREDAFDYQNFFLHSAMGTMSRQGYNEEDGSVASDDSTETTRAPPIRLERRASADTLTSTDSFATATEGRESRSSELEDEEDQENTVILNPDTLPEIDQALARNSAVYDMAAANSSAEDSSSSRDSHRRTLSYKRIAMVTPVSRHGLHRPSTSSFESTGTNRSFPLVNKSRLSGSAGSGSPLRDSPDGPYKVSKESSLRNSAHEDELLNGGASPTVVPLSTEDQYSVDRLVSCFNKCVEGLTDFKQTTAMRDTYRRRLEAARRILEGEDALY</sequence>
<feature type="compositionally biased region" description="Pro residues" evidence="2">
    <location>
        <begin position="438"/>
        <end position="448"/>
    </location>
</feature>
<organism evidence="3 4">
    <name type="scientific">[Torrubiella] hemipterigena</name>
    <dbReference type="NCBI Taxonomy" id="1531966"/>
    <lineage>
        <taxon>Eukaryota</taxon>
        <taxon>Fungi</taxon>
        <taxon>Dikarya</taxon>
        <taxon>Ascomycota</taxon>
        <taxon>Pezizomycotina</taxon>
        <taxon>Sordariomycetes</taxon>
        <taxon>Hypocreomycetidae</taxon>
        <taxon>Hypocreales</taxon>
        <taxon>Clavicipitaceae</taxon>
        <taxon>Clavicipitaceae incertae sedis</taxon>
        <taxon>'Torrubiella' clade</taxon>
    </lineage>
</organism>
<dbReference type="AlphaFoldDB" id="A0A0A1TGM7"/>
<feature type="compositionally biased region" description="Polar residues" evidence="2">
    <location>
        <begin position="599"/>
        <end position="609"/>
    </location>
</feature>
<feature type="region of interest" description="Disordered" evidence="2">
    <location>
        <begin position="655"/>
        <end position="761"/>
    </location>
</feature>
<keyword evidence="4" id="KW-1185">Reference proteome</keyword>
<proteinExistence type="predicted"/>
<feature type="region of interest" description="Disordered" evidence="2">
    <location>
        <begin position="1"/>
        <end position="38"/>
    </location>
</feature>
<gene>
    <name evidence="3" type="ORF">VHEMI09566</name>
</gene>
<evidence type="ECO:0000256" key="1">
    <source>
        <dbReference type="SAM" id="Coils"/>
    </source>
</evidence>
<dbReference type="Proteomes" id="UP000039046">
    <property type="component" value="Unassembled WGS sequence"/>
</dbReference>
<evidence type="ECO:0000313" key="3">
    <source>
        <dbReference type="EMBL" id="CEJ94009.1"/>
    </source>
</evidence>
<dbReference type="STRING" id="1531966.A0A0A1TGM7"/>
<feature type="region of interest" description="Disordered" evidence="2">
    <location>
        <begin position="250"/>
        <end position="304"/>
    </location>
</feature>
<protein>
    <submittedName>
        <fullName evidence="3">Uncharacterized protein</fullName>
    </submittedName>
</protein>